<accession>A0A511K9F1</accession>
<keyword evidence="7 8" id="KW-0472">Membrane</keyword>
<feature type="repeat" description="Solcar" evidence="8">
    <location>
        <begin position="160"/>
        <end position="280"/>
    </location>
</feature>
<feature type="repeat" description="Solcar" evidence="8">
    <location>
        <begin position="294"/>
        <end position="384"/>
    </location>
</feature>
<gene>
    <name evidence="11" type="ORF">Rt10032_c02g0995</name>
</gene>
<dbReference type="InterPro" id="IPR018108">
    <property type="entry name" value="MCP_transmembrane"/>
</dbReference>
<keyword evidence="4" id="KW-0677">Repeat</keyword>
<dbReference type="SUPFAM" id="SSF103506">
    <property type="entry name" value="Mitochondrial carrier"/>
    <property type="match status" value="1"/>
</dbReference>
<dbReference type="PROSITE" id="PS50920">
    <property type="entry name" value="SOLCAR"/>
    <property type="match status" value="3"/>
</dbReference>
<dbReference type="Proteomes" id="UP000321518">
    <property type="component" value="Unassembled WGS sequence"/>
</dbReference>
<keyword evidence="2 9" id="KW-0813">Transport</keyword>
<dbReference type="AlphaFoldDB" id="A0A511K9F1"/>
<keyword evidence="5" id="KW-1133">Transmembrane helix</keyword>
<evidence type="ECO:0000256" key="10">
    <source>
        <dbReference type="SAM" id="MobiDB-lite"/>
    </source>
</evidence>
<dbReference type="EMBL" id="BJWK01000002">
    <property type="protein sequence ID" value="GEM06978.1"/>
    <property type="molecule type" value="Genomic_DNA"/>
</dbReference>
<dbReference type="PANTHER" id="PTHR24089">
    <property type="entry name" value="SOLUTE CARRIER FAMILY 25"/>
    <property type="match status" value="1"/>
</dbReference>
<feature type="region of interest" description="Disordered" evidence="10">
    <location>
        <begin position="375"/>
        <end position="394"/>
    </location>
</feature>
<dbReference type="PRINTS" id="PR00926">
    <property type="entry name" value="MITOCARRIER"/>
</dbReference>
<dbReference type="GO" id="GO:0031966">
    <property type="term" value="C:mitochondrial membrane"/>
    <property type="evidence" value="ECO:0007669"/>
    <property type="project" value="UniProtKB-SubCell"/>
</dbReference>
<evidence type="ECO:0000313" key="12">
    <source>
        <dbReference type="Proteomes" id="UP000321518"/>
    </source>
</evidence>
<sequence>MHSPAASTSSVTLDHPAAPTPSASAATPSAGPPSPASLTTPANSPDHARRKRNGRDKNALRYALTSGFAGGIAGCVAKTSVAPLDRVKILFQTHSPDYQKYAGTWTGVFKASKAIYAETGVRGLLQGHSATLIRIFPYAAIKFMAYDELHRVLMPTPEAETSGRRFLAGSLAGIITTGFTYPLELIRVRLAFESHHSPKDRASLLRTIRQIYENPPPPASSSPSASRPTFSPSPVSSSSAPSAPTRPTIAHFYRGVWPTLAGIIPYAGTSFLMWGFLKTDLFPSVFSPSFRRQNRALLDLLAGGVAGAIGQTTAYPLDIVRRRMQVGPVLHADGRGKAGFWETAKGVHRQGGWRGFFVGLSIGWVAMKRVLGMEETPGGGKTEAKKGEGEGEGR</sequence>
<feature type="repeat" description="Solcar" evidence="8">
    <location>
        <begin position="61"/>
        <end position="152"/>
    </location>
</feature>
<name>A0A511K9F1_RHOTO</name>
<dbReference type="OrthoDB" id="270584at2759"/>
<dbReference type="InterPro" id="IPR023395">
    <property type="entry name" value="MCP_dom_sf"/>
</dbReference>
<feature type="compositionally biased region" description="Low complexity" evidence="10">
    <location>
        <begin position="16"/>
        <end position="29"/>
    </location>
</feature>
<dbReference type="Gene3D" id="1.50.40.10">
    <property type="entry name" value="Mitochondrial carrier domain"/>
    <property type="match status" value="1"/>
</dbReference>
<feature type="compositionally biased region" description="Low complexity" evidence="10">
    <location>
        <begin position="221"/>
        <end position="244"/>
    </location>
</feature>
<protein>
    <submittedName>
        <fullName evidence="11">Mitochondrial carrier protein, coenzyme A transporter</fullName>
    </submittedName>
</protein>
<organism evidence="11 12">
    <name type="scientific">Rhodotorula toruloides</name>
    <name type="common">Yeast</name>
    <name type="synonym">Rhodosporidium toruloides</name>
    <dbReference type="NCBI Taxonomy" id="5286"/>
    <lineage>
        <taxon>Eukaryota</taxon>
        <taxon>Fungi</taxon>
        <taxon>Dikarya</taxon>
        <taxon>Basidiomycota</taxon>
        <taxon>Pucciniomycotina</taxon>
        <taxon>Microbotryomycetes</taxon>
        <taxon>Sporidiobolales</taxon>
        <taxon>Sporidiobolaceae</taxon>
        <taxon>Rhodotorula</taxon>
    </lineage>
</organism>
<evidence type="ECO:0000256" key="6">
    <source>
        <dbReference type="ARBA" id="ARBA00023128"/>
    </source>
</evidence>
<keyword evidence="6" id="KW-0496">Mitochondrion</keyword>
<evidence type="ECO:0000256" key="3">
    <source>
        <dbReference type="ARBA" id="ARBA00022692"/>
    </source>
</evidence>
<proteinExistence type="inferred from homology"/>
<evidence type="ECO:0000256" key="2">
    <source>
        <dbReference type="ARBA" id="ARBA00022448"/>
    </source>
</evidence>
<evidence type="ECO:0000256" key="8">
    <source>
        <dbReference type="PROSITE-ProRule" id="PRU00282"/>
    </source>
</evidence>
<feature type="region of interest" description="Disordered" evidence="10">
    <location>
        <begin position="215"/>
        <end position="244"/>
    </location>
</feature>
<comment type="similarity">
    <text evidence="9">Belongs to the mitochondrial carrier (TC 2.A.29) family.</text>
</comment>
<feature type="compositionally biased region" description="Polar residues" evidence="10">
    <location>
        <begin position="1"/>
        <end position="12"/>
    </location>
</feature>
<comment type="caution">
    <text evidence="11">The sequence shown here is derived from an EMBL/GenBank/DDBJ whole genome shotgun (WGS) entry which is preliminary data.</text>
</comment>
<evidence type="ECO:0000256" key="5">
    <source>
        <dbReference type="ARBA" id="ARBA00022989"/>
    </source>
</evidence>
<comment type="subcellular location">
    <subcellularLocation>
        <location evidence="1">Mitochondrion membrane</location>
        <topology evidence="1">Multi-pass membrane protein</topology>
    </subcellularLocation>
</comment>
<evidence type="ECO:0000313" key="11">
    <source>
        <dbReference type="EMBL" id="GEM06978.1"/>
    </source>
</evidence>
<evidence type="ECO:0000256" key="9">
    <source>
        <dbReference type="RuleBase" id="RU000488"/>
    </source>
</evidence>
<evidence type="ECO:0000256" key="1">
    <source>
        <dbReference type="ARBA" id="ARBA00004225"/>
    </source>
</evidence>
<evidence type="ECO:0000256" key="4">
    <source>
        <dbReference type="ARBA" id="ARBA00022737"/>
    </source>
</evidence>
<feature type="compositionally biased region" description="Low complexity" evidence="10">
    <location>
        <begin position="36"/>
        <end position="45"/>
    </location>
</feature>
<dbReference type="Pfam" id="PF00153">
    <property type="entry name" value="Mito_carr"/>
    <property type="match status" value="3"/>
</dbReference>
<evidence type="ECO:0000256" key="7">
    <source>
        <dbReference type="ARBA" id="ARBA00023136"/>
    </source>
</evidence>
<keyword evidence="3 8" id="KW-0812">Transmembrane</keyword>
<reference evidence="11 12" key="1">
    <citation type="submission" date="2019-07" db="EMBL/GenBank/DDBJ databases">
        <title>Rhodotorula toruloides NBRC10032 genome sequencing.</title>
        <authorList>
            <person name="Shida Y."/>
            <person name="Takaku H."/>
            <person name="Ogasawara W."/>
            <person name="Mori K."/>
        </authorList>
    </citation>
    <scope>NUCLEOTIDE SEQUENCE [LARGE SCALE GENOMIC DNA]</scope>
    <source>
        <strain evidence="11 12">NBRC10032</strain>
    </source>
</reference>
<dbReference type="GO" id="GO:0055085">
    <property type="term" value="P:transmembrane transport"/>
    <property type="evidence" value="ECO:0007669"/>
    <property type="project" value="InterPro"/>
</dbReference>
<feature type="region of interest" description="Disordered" evidence="10">
    <location>
        <begin position="1"/>
        <end position="56"/>
    </location>
</feature>
<feature type="compositionally biased region" description="Basic and acidic residues" evidence="10">
    <location>
        <begin position="382"/>
        <end position="394"/>
    </location>
</feature>
<dbReference type="InterPro" id="IPR002067">
    <property type="entry name" value="MCP"/>
</dbReference>